<accession>A0A815ZHV5</accession>
<evidence type="ECO:0000313" key="4">
    <source>
        <dbReference type="Proteomes" id="UP000663828"/>
    </source>
</evidence>
<evidence type="ECO:0000256" key="1">
    <source>
        <dbReference type="PROSITE-ProRule" id="PRU00042"/>
    </source>
</evidence>
<sequence length="288" mass="32770">MTGRKTIEYRLKPVGKKSVRSFKKVHNRLIFVRNHYETSDEDESSTIEVSQSVQSADIEQEQKLSGINIENEPMPIEIYSDENQGLIGDVAPGTTQSSITILASHDKSTSMSPTQTMPAVEDDSSDSFSSLVCSNKSQCIHSCRALCARTFRENVKLKKDIEYYKLHWMPKPAGSQMESFTKPSETEKIDTCLSTTKAIEKELEIQRKVEKICHRLKITKKQLKKCIYPETEIQTKMALSKMSSEQKFDIIEIAHILHPDQCEIDDGKLRNAMGNVFSAQKFKAKHFK</sequence>
<dbReference type="EMBL" id="CAJNOR010006000">
    <property type="protein sequence ID" value="CAF1582445.1"/>
    <property type="molecule type" value="Genomic_DNA"/>
</dbReference>
<dbReference type="Proteomes" id="UP000663828">
    <property type="component" value="Unassembled WGS sequence"/>
</dbReference>
<dbReference type="InterPro" id="IPR013087">
    <property type="entry name" value="Znf_C2H2_type"/>
</dbReference>
<evidence type="ECO:0000313" key="3">
    <source>
        <dbReference type="EMBL" id="CAF1582445.1"/>
    </source>
</evidence>
<reference evidence="3" key="1">
    <citation type="submission" date="2021-02" db="EMBL/GenBank/DDBJ databases">
        <authorList>
            <person name="Nowell W R."/>
        </authorList>
    </citation>
    <scope>NUCLEOTIDE SEQUENCE</scope>
</reference>
<feature type="domain" description="C2H2-type" evidence="2">
    <location>
        <begin position="141"/>
        <end position="172"/>
    </location>
</feature>
<protein>
    <recommendedName>
        <fullName evidence="2">C2H2-type domain-containing protein</fullName>
    </recommendedName>
</protein>
<dbReference type="PROSITE" id="PS50157">
    <property type="entry name" value="ZINC_FINGER_C2H2_2"/>
    <property type="match status" value="1"/>
</dbReference>
<keyword evidence="1" id="KW-0479">Metal-binding</keyword>
<comment type="caution">
    <text evidence="3">The sequence shown here is derived from an EMBL/GenBank/DDBJ whole genome shotgun (WGS) entry which is preliminary data.</text>
</comment>
<proteinExistence type="predicted"/>
<name>A0A815ZHV5_ADIRI</name>
<keyword evidence="1" id="KW-0863">Zinc-finger</keyword>
<dbReference type="GO" id="GO:0008270">
    <property type="term" value="F:zinc ion binding"/>
    <property type="evidence" value="ECO:0007669"/>
    <property type="project" value="UniProtKB-KW"/>
</dbReference>
<evidence type="ECO:0000259" key="2">
    <source>
        <dbReference type="PROSITE" id="PS50157"/>
    </source>
</evidence>
<dbReference type="AlphaFoldDB" id="A0A815ZHV5"/>
<gene>
    <name evidence="3" type="ORF">XAT740_LOCUS45657</name>
</gene>
<keyword evidence="1" id="KW-0862">Zinc</keyword>
<keyword evidence="4" id="KW-1185">Reference proteome</keyword>
<organism evidence="3 4">
    <name type="scientific">Adineta ricciae</name>
    <name type="common">Rotifer</name>
    <dbReference type="NCBI Taxonomy" id="249248"/>
    <lineage>
        <taxon>Eukaryota</taxon>
        <taxon>Metazoa</taxon>
        <taxon>Spiralia</taxon>
        <taxon>Gnathifera</taxon>
        <taxon>Rotifera</taxon>
        <taxon>Eurotatoria</taxon>
        <taxon>Bdelloidea</taxon>
        <taxon>Adinetida</taxon>
        <taxon>Adinetidae</taxon>
        <taxon>Adineta</taxon>
    </lineage>
</organism>